<evidence type="ECO:0000259" key="17">
    <source>
        <dbReference type="Pfam" id="PF01488"/>
    </source>
</evidence>
<dbReference type="InterPro" id="IPR036343">
    <property type="entry name" value="GluRdtase_N_sf"/>
</dbReference>
<dbReference type="CDD" id="cd05213">
    <property type="entry name" value="NAD_bind_Glutamyl_tRNA_reduct"/>
    <property type="match status" value="1"/>
</dbReference>
<dbReference type="InterPro" id="IPR015896">
    <property type="entry name" value="4pyrrol_synth_GluRdtase_dimer"/>
</dbReference>
<feature type="domain" description="Tetrapyrrole biosynthesis glutamyl-tRNA reductase dimerisation" evidence="16">
    <location>
        <begin position="321"/>
        <end position="422"/>
    </location>
</feature>
<gene>
    <name evidence="9" type="primary">hemA</name>
    <name evidence="19" type="ORF">DPF_1700</name>
</gene>
<dbReference type="Proteomes" id="UP000095200">
    <property type="component" value="Unassembled WGS sequence"/>
</dbReference>
<comment type="similarity">
    <text evidence="2 9 14">Belongs to the glutamyl-tRNA reductase family.</text>
</comment>
<accession>A0A194AIT3</accession>
<keyword evidence="4 9" id="KW-0521">NADP</keyword>
<evidence type="ECO:0000256" key="3">
    <source>
        <dbReference type="ARBA" id="ARBA00012970"/>
    </source>
</evidence>
<dbReference type="Gene3D" id="3.30.460.30">
    <property type="entry name" value="Glutamyl-tRNA reductase, N-terminal domain"/>
    <property type="match status" value="1"/>
</dbReference>
<evidence type="ECO:0000256" key="5">
    <source>
        <dbReference type="ARBA" id="ARBA00023002"/>
    </source>
</evidence>
<feature type="binding site" evidence="9 12">
    <location>
        <begin position="190"/>
        <end position="195"/>
    </location>
    <ligand>
        <name>NADP(+)</name>
        <dbReference type="ChEBI" id="CHEBI:58349"/>
    </ligand>
</feature>
<dbReference type="HAMAP" id="MF_00087">
    <property type="entry name" value="Glu_tRNA_reductase"/>
    <property type="match status" value="1"/>
</dbReference>
<dbReference type="PANTHER" id="PTHR43013:SF1">
    <property type="entry name" value="GLUTAMYL-TRNA REDUCTASE"/>
    <property type="match status" value="1"/>
</dbReference>
<comment type="subunit">
    <text evidence="9">Homodimer.</text>
</comment>
<feature type="domain" description="Glutamyl-tRNA reductase N-terminal" evidence="18">
    <location>
        <begin position="8"/>
        <end position="157"/>
    </location>
</feature>
<dbReference type="GO" id="GO:0019353">
    <property type="term" value="P:protoporphyrinogen IX biosynthetic process from glutamate"/>
    <property type="evidence" value="ECO:0007669"/>
    <property type="project" value="TreeGrafter"/>
</dbReference>
<dbReference type="Gene3D" id="3.40.50.720">
    <property type="entry name" value="NAD(P)-binding Rossmann-like Domain"/>
    <property type="match status" value="1"/>
</dbReference>
<dbReference type="InterPro" id="IPR036291">
    <property type="entry name" value="NAD(P)-bd_dom_sf"/>
</dbReference>
<dbReference type="EC" id="1.2.1.70" evidence="3 9"/>
<dbReference type="PANTHER" id="PTHR43013">
    <property type="entry name" value="GLUTAMYL-TRNA REDUCTASE"/>
    <property type="match status" value="1"/>
</dbReference>
<evidence type="ECO:0000256" key="9">
    <source>
        <dbReference type="HAMAP-Rule" id="MF_00087"/>
    </source>
</evidence>
<evidence type="ECO:0000256" key="6">
    <source>
        <dbReference type="ARBA" id="ARBA00023244"/>
    </source>
</evidence>
<comment type="function">
    <text evidence="9">Catalyzes the NADPH-dependent reduction of glutamyl-tRNA(Glu) to glutamate 1-semialdehyde (GSA).</text>
</comment>
<dbReference type="InterPro" id="IPR006151">
    <property type="entry name" value="Shikm_DH/Glu-tRNA_Rdtase"/>
</dbReference>
<feature type="region of interest" description="Disordered" evidence="15">
    <location>
        <begin position="427"/>
        <end position="453"/>
    </location>
</feature>
<organism evidence="19 20">
    <name type="scientific">Desulfoplanes formicivorans</name>
    <dbReference type="NCBI Taxonomy" id="1592317"/>
    <lineage>
        <taxon>Bacteria</taxon>
        <taxon>Pseudomonadati</taxon>
        <taxon>Thermodesulfobacteriota</taxon>
        <taxon>Desulfovibrionia</taxon>
        <taxon>Desulfovibrionales</taxon>
        <taxon>Desulfoplanaceae</taxon>
        <taxon>Desulfoplanes</taxon>
    </lineage>
</organism>
<feature type="binding site" evidence="9 11">
    <location>
        <begin position="115"/>
        <end position="117"/>
    </location>
    <ligand>
        <name>substrate</name>
    </ligand>
</feature>
<dbReference type="FunFam" id="3.40.50.720:FF:000031">
    <property type="entry name" value="Glutamyl-tRNA reductase"/>
    <property type="match status" value="1"/>
</dbReference>
<dbReference type="RefSeq" id="WP_069859064.1">
    <property type="nucleotide sequence ID" value="NZ_BDFE01000016.1"/>
</dbReference>
<evidence type="ECO:0000256" key="14">
    <source>
        <dbReference type="RuleBase" id="RU000584"/>
    </source>
</evidence>
<evidence type="ECO:0000256" key="15">
    <source>
        <dbReference type="SAM" id="MobiDB-lite"/>
    </source>
</evidence>
<feature type="binding site" evidence="9 11">
    <location>
        <position position="121"/>
    </location>
    <ligand>
        <name>substrate</name>
    </ligand>
</feature>
<dbReference type="PIRSF" id="PIRSF000445">
    <property type="entry name" value="4pyrrol_synth_GluRdtase"/>
    <property type="match status" value="1"/>
</dbReference>
<comment type="miscellaneous">
    <text evidence="9">During catalysis, the active site Cys acts as a nucleophile attacking the alpha-carbonyl group of tRNA-bound glutamate with the formation of a thioester intermediate between enzyme and glutamate, and the concomitant release of tRNA(Glu). The thioester intermediate is finally reduced by direct hydride transfer from NADPH, to form the product GSA.</text>
</comment>
<keyword evidence="20" id="KW-1185">Reference proteome</keyword>
<comment type="caution">
    <text evidence="19">The sequence shown here is derived from an EMBL/GenBank/DDBJ whole genome shotgun (WGS) entry which is preliminary data.</text>
</comment>
<feature type="domain" description="Quinate/shikimate 5-dehydrogenase/glutamyl-tRNA reductase" evidence="17">
    <location>
        <begin position="172"/>
        <end position="307"/>
    </location>
</feature>
<dbReference type="InterPro" id="IPR015895">
    <property type="entry name" value="4pyrrol_synth_GluRdtase_N"/>
</dbReference>
<dbReference type="InterPro" id="IPR000343">
    <property type="entry name" value="4pyrrol_synth_GluRdtase"/>
</dbReference>
<dbReference type="NCBIfam" id="TIGR01035">
    <property type="entry name" value="hemA"/>
    <property type="match status" value="1"/>
</dbReference>
<evidence type="ECO:0000256" key="7">
    <source>
        <dbReference type="ARBA" id="ARBA00047464"/>
    </source>
</evidence>
<dbReference type="Pfam" id="PF01488">
    <property type="entry name" value="Shikimate_DH"/>
    <property type="match status" value="1"/>
</dbReference>
<keyword evidence="5 9" id="KW-0560">Oxidoreductase</keyword>
<evidence type="ECO:0000256" key="13">
    <source>
        <dbReference type="PIRSR" id="PIRSR000445-4"/>
    </source>
</evidence>
<evidence type="ECO:0000256" key="2">
    <source>
        <dbReference type="ARBA" id="ARBA00005916"/>
    </source>
</evidence>
<feature type="site" description="Important for activity" evidence="9 13">
    <location>
        <position position="100"/>
    </location>
</feature>
<dbReference type="SUPFAM" id="SSF69742">
    <property type="entry name" value="Glutamyl tRNA-reductase catalytic, N-terminal domain"/>
    <property type="match status" value="1"/>
</dbReference>
<evidence type="ECO:0000256" key="1">
    <source>
        <dbReference type="ARBA" id="ARBA00005059"/>
    </source>
</evidence>
<evidence type="ECO:0000313" key="19">
    <source>
        <dbReference type="EMBL" id="GAU08981.1"/>
    </source>
</evidence>
<evidence type="ECO:0000256" key="12">
    <source>
        <dbReference type="PIRSR" id="PIRSR000445-3"/>
    </source>
</evidence>
<feature type="active site" description="Nucleophile" evidence="9 10">
    <location>
        <position position="51"/>
    </location>
</feature>
<dbReference type="AlphaFoldDB" id="A0A194AIT3"/>
<comment type="catalytic activity">
    <reaction evidence="7 9 14">
        <text>(S)-4-amino-5-oxopentanoate + tRNA(Glu) + NADP(+) = L-glutamyl-tRNA(Glu) + NADPH + H(+)</text>
        <dbReference type="Rhea" id="RHEA:12344"/>
        <dbReference type="Rhea" id="RHEA-COMP:9663"/>
        <dbReference type="Rhea" id="RHEA-COMP:9680"/>
        <dbReference type="ChEBI" id="CHEBI:15378"/>
        <dbReference type="ChEBI" id="CHEBI:57501"/>
        <dbReference type="ChEBI" id="CHEBI:57783"/>
        <dbReference type="ChEBI" id="CHEBI:58349"/>
        <dbReference type="ChEBI" id="CHEBI:78442"/>
        <dbReference type="ChEBI" id="CHEBI:78520"/>
        <dbReference type="EC" id="1.2.1.70"/>
    </reaction>
</comment>
<dbReference type="PROSITE" id="PS00747">
    <property type="entry name" value="GLUTR"/>
    <property type="match status" value="1"/>
</dbReference>
<dbReference type="FunFam" id="3.30.460.30:FF:000001">
    <property type="entry name" value="Glutamyl-tRNA reductase"/>
    <property type="match status" value="1"/>
</dbReference>
<protein>
    <recommendedName>
        <fullName evidence="8 9">Glutamyl-tRNA reductase</fullName>
        <shortName evidence="9">GluTR</shortName>
        <ecNumber evidence="3 9">1.2.1.70</ecNumber>
    </recommendedName>
</protein>
<name>A0A194AIT3_9BACT</name>
<feature type="binding site" evidence="9 11">
    <location>
        <begin position="50"/>
        <end position="53"/>
    </location>
    <ligand>
        <name>substrate</name>
    </ligand>
</feature>
<dbReference type="InterPro" id="IPR036453">
    <property type="entry name" value="GluRdtase_dimer_dom_sf"/>
</dbReference>
<evidence type="ECO:0000256" key="10">
    <source>
        <dbReference type="PIRSR" id="PIRSR000445-1"/>
    </source>
</evidence>
<evidence type="ECO:0000256" key="11">
    <source>
        <dbReference type="PIRSR" id="PIRSR000445-2"/>
    </source>
</evidence>
<dbReference type="InterPro" id="IPR018214">
    <property type="entry name" value="GluRdtase_CS"/>
</dbReference>
<evidence type="ECO:0000259" key="18">
    <source>
        <dbReference type="Pfam" id="PF05201"/>
    </source>
</evidence>
<dbReference type="GO" id="GO:0008883">
    <property type="term" value="F:glutamyl-tRNA reductase activity"/>
    <property type="evidence" value="ECO:0007669"/>
    <property type="project" value="UniProtKB-UniRule"/>
</dbReference>
<evidence type="ECO:0000256" key="8">
    <source>
        <dbReference type="ARBA" id="ARBA00068659"/>
    </source>
</evidence>
<comment type="pathway">
    <text evidence="1 9 14">Porphyrin-containing compound metabolism; protoporphyrin-IX biosynthesis; 5-aminolevulinate from L-glutamyl-tRNA(Glu): step 1/2.</text>
</comment>
<proteinExistence type="inferred from homology"/>
<dbReference type="EMBL" id="BDFE01000016">
    <property type="protein sequence ID" value="GAU08981.1"/>
    <property type="molecule type" value="Genomic_DNA"/>
</dbReference>
<dbReference type="OrthoDB" id="110209at2"/>
<dbReference type="SUPFAM" id="SSF51735">
    <property type="entry name" value="NAD(P)-binding Rossmann-fold domains"/>
    <property type="match status" value="1"/>
</dbReference>
<evidence type="ECO:0000256" key="4">
    <source>
        <dbReference type="ARBA" id="ARBA00022857"/>
    </source>
</evidence>
<comment type="domain">
    <text evidence="9">Possesses an unusual extended V-shaped dimeric structure with each monomer consisting of three distinct domains arranged along a curved 'spinal' alpha-helix. The N-terminal catalytic domain specifically recognizes the glutamate moiety of the substrate. The second domain is the NADPH-binding domain, and the third C-terminal domain is responsible for dimerization.</text>
</comment>
<sequence length="453" mass="50450">MNQTIYLIGLNHRTADVSIREQLALPDCNPCLQGLVRPDGPIREALILSTCNRVEFLVVGDPQKDPVQEVLHFWGSTCSVDAQTISKHAYTYQGLEAIHHLFTVASSLDSMILGEPQILGQLKQAYRKAVEYGSARVIVSRALHKAFSVAKRVRTETAIASNAVSISYAAVELAKRIFGDLAPQRAMLVGAGEMAELAATHLLGAGIQGITVANRTLCRGEELADKFGGKAIAFEELVDHLPEVDIIISSTGSQHAVIRARDVKKVLKKRKHRPMFFIDIAVPRDIDPDVNGLDNVYLYDIDDLKEVVEENLAERKEEAGKAELIVKEEVDSFALWLKSLALKPTIVDLLERGEAIAEKEIKKTLKSLGPEVSPAVHEALQVLAHSLIGKLYCEPIAYLKRRSKEEDTLTKCIHDTRRMFNLDNEQVPQDAHKDRKTRTCPHKTANERFWPHK</sequence>
<dbReference type="Pfam" id="PF05201">
    <property type="entry name" value="GlutR_N"/>
    <property type="match status" value="1"/>
</dbReference>
<dbReference type="Pfam" id="PF00745">
    <property type="entry name" value="GlutR_dimer"/>
    <property type="match status" value="1"/>
</dbReference>
<feature type="binding site" evidence="9 11">
    <location>
        <position position="110"/>
    </location>
    <ligand>
        <name>substrate</name>
    </ligand>
</feature>
<evidence type="ECO:0000259" key="16">
    <source>
        <dbReference type="Pfam" id="PF00745"/>
    </source>
</evidence>
<evidence type="ECO:0000313" key="20">
    <source>
        <dbReference type="Proteomes" id="UP000095200"/>
    </source>
</evidence>
<dbReference type="STRING" id="1592317.DPF_1700"/>
<feature type="compositionally biased region" description="Basic and acidic residues" evidence="15">
    <location>
        <begin position="444"/>
        <end position="453"/>
    </location>
</feature>
<keyword evidence="6 9" id="KW-0627">Porphyrin biosynthesis</keyword>
<reference evidence="20" key="1">
    <citation type="submission" date="2016-06" db="EMBL/GenBank/DDBJ databases">
        <title>Draft genome sequence of Desulfoplanes formicivorans strain Pf12B.</title>
        <authorList>
            <person name="Watanabe M."/>
            <person name="Kojima H."/>
            <person name="Fukui M."/>
        </authorList>
    </citation>
    <scope>NUCLEOTIDE SEQUENCE [LARGE SCALE GENOMIC DNA]</scope>
    <source>
        <strain evidence="20">Pf12B</strain>
    </source>
</reference>
<dbReference type="GO" id="GO:0050661">
    <property type="term" value="F:NADP binding"/>
    <property type="evidence" value="ECO:0007669"/>
    <property type="project" value="InterPro"/>
</dbReference>
<dbReference type="UniPathway" id="UPA00251">
    <property type="reaction ID" value="UER00316"/>
</dbReference>
<dbReference type="SUPFAM" id="SSF69075">
    <property type="entry name" value="Glutamyl tRNA-reductase dimerization domain"/>
    <property type="match status" value="1"/>
</dbReference>